<name>A0A836CAQ0_9STRA</name>
<protein>
    <submittedName>
        <fullName evidence="1">Uncharacterized protein</fullName>
    </submittedName>
</protein>
<accession>A0A836CAQ0</accession>
<sequence length="407" mass="44972">MGCKTPDFYMTPTQRTTRVLLNMAHTRLLPKEGWGLSRQFANIKSPLTARVGADSTTSRRILRLPTLERLYLQGVSPGASVQASTSLRYLELEGVTGHLHHLPHHLETLKLFRCSVTDDRSTFPPQLRKLSVTGGTLGPRLTLPQSLEELECCVCSCDFECAHGTVQQFPLLPAGLRSLVLEDMTLLEGDAISLGNLPPAMQSLYLNDFNTDTTMWFAIPPQSSLRSMRIGVNVGGPYLLPHGLRKLDIDPHGHPLPQLPAGFEELEVKGCRHPLPALPPTRRYLHLREFDFGQDLELPEGLRKLLLRSTKRNLSAGCRMPALPAHLSQLVCWVEDDGAAGTPTLSVRALPPNIEVLHLQGVRLCCAVPATMRSLRMGDTLQLGVVYDSGRSPTNVVEGARYTDIHR</sequence>
<dbReference type="SUPFAM" id="SSF52047">
    <property type="entry name" value="RNI-like"/>
    <property type="match status" value="1"/>
</dbReference>
<dbReference type="Proteomes" id="UP000664859">
    <property type="component" value="Unassembled WGS sequence"/>
</dbReference>
<evidence type="ECO:0000313" key="1">
    <source>
        <dbReference type="EMBL" id="KAG5178794.1"/>
    </source>
</evidence>
<dbReference type="Gene3D" id="3.80.10.10">
    <property type="entry name" value="Ribonuclease Inhibitor"/>
    <property type="match status" value="1"/>
</dbReference>
<reference evidence="1" key="1">
    <citation type="submission" date="2021-02" db="EMBL/GenBank/DDBJ databases">
        <title>First Annotated Genome of the Yellow-green Alga Tribonema minus.</title>
        <authorList>
            <person name="Mahan K.M."/>
        </authorList>
    </citation>
    <scope>NUCLEOTIDE SEQUENCE</scope>
    <source>
        <strain evidence="1">UTEX B ZZ1240</strain>
    </source>
</reference>
<gene>
    <name evidence="1" type="ORF">JKP88DRAFT_328543</name>
</gene>
<keyword evidence="2" id="KW-1185">Reference proteome</keyword>
<organism evidence="1 2">
    <name type="scientific">Tribonema minus</name>
    <dbReference type="NCBI Taxonomy" id="303371"/>
    <lineage>
        <taxon>Eukaryota</taxon>
        <taxon>Sar</taxon>
        <taxon>Stramenopiles</taxon>
        <taxon>Ochrophyta</taxon>
        <taxon>PX clade</taxon>
        <taxon>Xanthophyceae</taxon>
        <taxon>Tribonematales</taxon>
        <taxon>Tribonemataceae</taxon>
        <taxon>Tribonema</taxon>
    </lineage>
</organism>
<comment type="caution">
    <text evidence="1">The sequence shown here is derived from an EMBL/GenBank/DDBJ whole genome shotgun (WGS) entry which is preliminary data.</text>
</comment>
<dbReference type="AlphaFoldDB" id="A0A836CAQ0"/>
<evidence type="ECO:0000313" key="2">
    <source>
        <dbReference type="Proteomes" id="UP000664859"/>
    </source>
</evidence>
<proteinExistence type="predicted"/>
<dbReference type="InterPro" id="IPR032675">
    <property type="entry name" value="LRR_dom_sf"/>
</dbReference>
<dbReference type="EMBL" id="JAFCMP010000512">
    <property type="protein sequence ID" value="KAG5178794.1"/>
    <property type="molecule type" value="Genomic_DNA"/>
</dbReference>